<sequence>MIYQPYAAQPVRGPTGKAIHHAPWFPCSRPLCPPPTTKQTLFDQYDCIFHKYP</sequence>
<evidence type="ECO:0000313" key="2">
    <source>
        <dbReference type="Proteomes" id="UP000003676"/>
    </source>
</evidence>
<dbReference type="HOGENOM" id="CLU_3060926_0_0_7"/>
<dbReference type="EMBL" id="ABXU01000065">
    <property type="protein sequence ID" value="EEB32925.1"/>
    <property type="molecule type" value="Genomic_DNA"/>
</dbReference>
<comment type="caution">
    <text evidence="1">The sequence shown here is derived from an EMBL/GenBank/DDBJ whole genome shotgun (WGS) entry which is preliminary data.</text>
</comment>
<name>B6WVL9_9BACT</name>
<dbReference type="AlphaFoldDB" id="B6WVL9"/>
<dbReference type="Proteomes" id="UP000003676">
    <property type="component" value="Unassembled WGS sequence"/>
</dbReference>
<proteinExistence type="predicted"/>
<reference evidence="1 2" key="1">
    <citation type="submission" date="2008-10" db="EMBL/GenBank/DDBJ databases">
        <title>Draft genome sequence of Desulvovibrio piger (ATCC 29098).</title>
        <authorList>
            <person name="Sudarsanam P."/>
            <person name="Ley R."/>
            <person name="Guruge J."/>
            <person name="Turnbaugh P.J."/>
            <person name="Mahowald M."/>
            <person name="Liep D."/>
            <person name="Gordon J."/>
        </authorList>
    </citation>
    <scope>NUCLEOTIDE SEQUENCE [LARGE SCALE GENOMIC DNA]</scope>
    <source>
        <strain evidence="1 2">ATCC 29098</strain>
    </source>
</reference>
<evidence type="ECO:0000313" key="1">
    <source>
        <dbReference type="EMBL" id="EEB32925.1"/>
    </source>
</evidence>
<organism evidence="1 2">
    <name type="scientific">Desulfovibrio piger ATCC 29098</name>
    <dbReference type="NCBI Taxonomy" id="411464"/>
    <lineage>
        <taxon>Bacteria</taxon>
        <taxon>Pseudomonadati</taxon>
        <taxon>Thermodesulfobacteriota</taxon>
        <taxon>Desulfovibrionia</taxon>
        <taxon>Desulfovibrionales</taxon>
        <taxon>Desulfovibrionaceae</taxon>
        <taxon>Desulfovibrio</taxon>
    </lineage>
</organism>
<reference evidence="1 2" key="2">
    <citation type="submission" date="2008-10" db="EMBL/GenBank/DDBJ databases">
        <authorList>
            <person name="Fulton L."/>
            <person name="Clifton S."/>
            <person name="Fulton B."/>
            <person name="Xu J."/>
            <person name="Minx P."/>
            <person name="Pepin K.H."/>
            <person name="Johnson M."/>
            <person name="Bhonagiri V."/>
            <person name="Nash W.E."/>
            <person name="Mardis E.R."/>
            <person name="Wilson R.K."/>
        </authorList>
    </citation>
    <scope>NUCLEOTIDE SEQUENCE [LARGE SCALE GENOMIC DNA]</scope>
    <source>
        <strain evidence="1 2">ATCC 29098</strain>
    </source>
</reference>
<gene>
    <name evidence="1" type="ORF">DESPIG_02137</name>
</gene>
<protein>
    <submittedName>
        <fullName evidence="1">Uncharacterized protein</fullName>
    </submittedName>
</protein>
<accession>B6WVL9</accession>